<protein>
    <submittedName>
        <fullName evidence="1">Uncharacterized protein</fullName>
    </submittedName>
</protein>
<evidence type="ECO:0000313" key="1">
    <source>
        <dbReference type="EMBL" id="MDH0656774.1"/>
    </source>
</evidence>
<organism evidence="1 2">
    <name type="scientific">Acinetobacter johnsonii</name>
    <dbReference type="NCBI Taxonomy" id="40214"/>
    <lineage>
        <taxon>Bacteria</taxon>
        <taxon>Pseudomonadati</taxon>
        <taxon>Pseudomonadota</taxon>
        <taxon>Gammaproteobacteria</taxon>
        <taxon>Moraxellales</taxon>
        <taxon>Moraxellaceae</taxon>
        <taxon>Acinetobacter</taxon>
    </lineage>
</organism>
<gene>
    <name evidence="1" type="ORF">N5D11_11710</name>
</gene>
<name>A0AA42LF49_ACIJO</name>
<evidence type="ECO:0000313" key="2">
    <source>
        <dbReference type="Proteomes" id="UP001161099"/>
    </source>
</evidence>
<dbReference type="AlphaFoldDB" id="A0AA42LF49"/>
<reference evidence="1" key="1">
    <citation type="submission" date="2022-09" db="EMBL/GenBank/DDBJ databases">
        <title>Intensive care unit water sources are persistently colonized with multi-drug resistant bacteria and are the site of extensive horizontal gene transfer of antibiotic resistance genes.</title>
        <authorList>
            <person name="Diorio-Toth L."/>
        </authorList>
    </citation>
    <scope>NUCLEOTIDE SEQUENCE</scope>
    <source>
        <strain evidence="1">GD03851</strain>
    </source>
</reference>
<dbReference type="RefSeq" id="WP_279698725.1">
    <property type="nucleotide sequence ID" value="NZ_JAOCDR010000028.1"/>
</dbReference>
<dbReference type="Proteomes" id="UP001161099">
    <property type="component" value="Unassembled WGS sequence"/>
</dbReference>
<proteinExistence type="predicted"/>
<comment type="caution">
    <text evidence="1">The sequence shown here is derived from an EMBL/GenBank/DDBJ whole genome shotgun (WGS) entry which is preliminary data.</text>
</comment>
<sequence>MHSKSELKELEQSVKKLDLNLFVWVIAKTAIEFDNEIDSLRNNGNFNFVLKIIEDCETLIDVKRRALLLIFNLEISKKEKIEFLNKLCYEIPHSDLIRQLKIINSNKRLASFIYYSLNPDITIKHNLNKATGLESLISHDFINIDLNELIVDQSSTHTYTNHINFSEKNTNQYVKENQNLEPIKNKSFNKEIFHKGELVYFYGNNTSLLVNLELIDRFLIGKDYTYSFNAFMRTFNEIQKKSKTAIDKNMENNSFSIWLYAYIEKNIINCEIVNNINYVPSNDEERINLMLHQLDIWFLLDESRHKETLRRIQLAWNKKKFDHRKREEKCKK</sequence>
<accession>A0AA42LF49</accession>
<dbReference type="EMBL" id="JAOCDR010000028">
    <property type="protein sequence ID" value="MDH0656774.1"/>
    <property type="molecule type" value="Genomic_DNA"/>
</dbReference>